<feature type="region of interest" description="Disordered" evidence="2">
    <location>
        <begin position="125"/>
        <end position="195"/>
    </location>
</feature>
<dbReference type="Proteomes" id="UP000000304">
    <property type="component" value="Chromosome 3R"/>
</dbReference>
<sequence>MTRILALIRLPKRLWPRLIPPPVSWAQRNDLIYVIIDVECKDIEHKVTEKSFTFKGVNVLDPSKKYEVTLNFLHEVDPEKVTSKNIGRCLEFTIPKKAAGPYWSSLTTDKTKLHFLKANFAKWRDESDDEEGDQKDNGMFGNFLNSPGGDWNNKFDDFNVDDEEEDSDDNIPSLSQNDEDDEEGGEGDKEKKPAA</sequence>
<dbReference type="GO" id="GO:0051879">
    <property type="term" value="F:Hsp90 protein binding"/>
    <property type="evidence" value="ECO:0007669"/>
    <property type="project" value="InterPro"/>
</dbReference>
<evidence type="ECO:0000313" key="4">
    <source>
        <dbReference type="EMBL" id="EDX13586.1"/>
    </source>
</evidence>
<organism evidence="4 5">
    <name type="scientific">Drosophila simulans</name>
    <name type="common">Fruit fly</name>
    <dbReference type="NCBI Taxonomy" id="7240"/>
    <lineage>
        <taxon>Eukaryota</taxon>
        <taxon>Metazoa</taxon>
        <taxon>Ecdysozoa</taxon>
        <taxon>Arthropoda</taxon>
        <taxon>Hexapoda</taxon>
        <taxon>Insecta</taxon>
        <taxon>Pterygota</taxon>
        <taxon>Neoptera</taxon>
        <taxon>Endopterygota</taxon>
        <taxon>Diptera</taxon>
        <taxon>Brachycera</taxon>
        <taxon>Muscomorpha</taxon>
        <taxon>Ephydroidea</taxon>
        <taxon>Drosophilidae</taxon>
        <taxon>Drosophila</taxon>
        <taxon>Sophophora</taxon>
    </lineage>
</organism>
<evidence type="ECO:0000259" key="3">
    <source>
        <dbReference type="PROSITE" id="PS51203"/>
    </source>
</evidence>
<comment type="similarity">
    <text evidence="1">Belongs to the p23/wos2 family.</text>
</comment>
<keyword evidence="5" id="KW-1185">Reference proteome</keyword>
<dbReference type="PANTHER" id="PTHR22932:SF1">
    <property type="entry name" value="CO-CHAPERONE PROTEIN DAF-41"/>
    <property type="match status" value="1"/>
</dbReference>
<dbReference type="OMA" id="IEHKVTD"/>
<dbReference type="SUPFAM" id="SSF49764">
    <property type="entry name" value="HSP20-like chaperones"/>
    <property type="match status" value="1"/>
</dbReference>
<dbReference type="GO" id="GO:0005829">
    <property type="term" value="C:cytosol"/>
    <property type="evidence" value="ECO:0007669"/>
    <property type="project" value="TreeGrafter"/>
</dbReference>
<dbReference type="STRING" id="7240.B4QWI2"/>
<feature type="compositionally biased region" description="Acidic residues" evidence="2">
    <location>
        <begin position="158"/>
        <end position="169"/>
    </location>
</feature>
<proteinExistence type="inferred from homology"/>
<dbReference type="GO" id="GO:0050220">
    <property type="term" value="F:prostaglandin-E synthase activity"/>
    <property type="evidence" value="ECO:0007669"/>
    <property type="project" value="EnsemblMetazoa"/>
</dbReference>
<dbReference type="InterPro" id="IPR007052">
    <property type="entry name" value="CS_dom"/>
</dbReference>
<dbReference type="PROSITE" id="PS51203">
    <property type="entry name" value="CS"/>
    <property type="match status" value="1"/>
</dbReference>
<dbReference type="EMBL" id="CM000364">
    <property type="protein sequence ID" value="EDX13586.1"/>
    <property type="molecule type" value="Genomic_DNA"/>
</dbReference>
<gene>
    <name evidence="4" type="primary">Dsim\GD18637</name>
    <name evidence="4" type="ORF">Dsim_GD18637</name>
</gene>
<dbReference type="InterPro" id="IPR045250">
    <property type="entry name" value="p23-like"/>
</dbReference>
<dbReference type="InterPro" id="IPR008978">
    <property type="entry name" value="HSP20-like_chaperone"/>
</dbReference>
<name>B4QWI2_DROSI</name>
<dbReference type="PANTHER" id="PTHR22932">
    <property type="entry name" value="TELOMERASE-BINDING PROTEIN P23 HSP90 CO-CHAPERONE"/>
    <property type="match status" value="1"/>
</dbReference>
<dbReference type="CDD" id="cd06465">
    <property type="entry name" value="p23_hB-ind1_like"/>
    <property type="match status" value="1"/>
</dbReference>
<accession>B4QWI2</accession>
<dbReference type="OrthoDB" id="1564555at2759"/>
<dbReference type="PhylomeDB" id="B4QWI2"/>
<feature type="domain" description="CS" evidence="3">
    <location>
        <begin position="18"/>
        <end position="107"/>
    </location>
</feature>
<dbReference type="AlphaFoldDB" id="B4QWI2"/>
<dbReference type="Bgee" id="FBgn0190158">
    <property type="expression patterns" value="Expressed in embryo and 3 other cell types or tissues"/>
</dbReference>
<evidence type="ECO:0000313" key="5">
    <source>
        <dbReference type="Proteomes" id="UP000000304"/>
    </source>
</evidence>
<evidence type="ECO:0000256" key="1">
    <source>
        <dbReference type="ARBA" id="ARBA00025733"/>
    </source>
</evidence>
<evidence type="ECO:0000256" key="2">
    <source>
        <dbReference type="SAM" id="MobiDB-lite"/>
    </source>
</evidence>
<dbReference type="GO" id="GO:0006457">
    <property type="term" value="P:protein folding"/>
    <property type="evidence" value="ECO:0007669"/>
    <property type="project" value="TreeGrafter"/>
</dbReference>
<reference evidence="4 5" key="1">
    <citation type="journal article" date="2007" name="Nature">
        <title>Evolution of genes and genomes on the Drosophila phylogeny.</title>
        <authorList>
            <consortium name="Drosophila 12 Genomes Consortium"/>
            <person name="Clark A.G."/>
            <person name="Eisen M.B."/>
            <person name="Smith D.R."/>
            <person name="Bergman C.M."/>
            <person name="Oliver B."/>
            <person name="Markow T.A."/>
            <person name="Kaufman T.C."/>
            <person name="Kellis M."/>
            <person name="Gelbart W."/>
            <person name="Iyer V.N."/>
            <person name="Pollard D.A."/>
            <person name="Sackton T.B."/>
            <person name="Larracuente A.M."/>
            <person name="Singh N.D."/>
            <person name="Abad J.P."/>
            <person name="Abt D.N."/>
            <person name="Adryan B."/>
            <person name="Aguade M."/>
            <person name="Akashi H."/>
            <person name="Anderson W.W."/>
            <person name="Aquadro C.F."/>
            <person name="Ardell D.H."/>
            <person name="Arguello R."/>
            <person name="Artieri C.G."/>
            <person name="Barbash D.A."/>
            <person name="Barker D."/>
            <person name="Barsanti P."/>
            <person name="Batterham P."/>
            <person name="Batzoglou S."/>
            <person name="Begun D."/>
            <person name="Bhutkar A."/>
            <person name="Blanco E."/>
            <person name="Bosak S.A."/>
            <person name="Bradley R.K."/>
            <person name="Brand A.D."/>
            <person name="Brent M.R."/>
            <person name="Brooks A.N."/>
            <person name="Brown R.H."/>
            <person name="Butlin R.K."/>
            <person name="Caggese C."/>
            <person name="Calvi B.R."/>
            <person name="Bernardo de Carvalho A."/>
            <person name="Caspi A."/>
            <person name="Castrezana S."/>
            <person name="Celniker S.E."/>
            <person name="Chang J.L."/>
            <person name="Chapple C."/>
            <person name="Chatterji S."/>
            <person name="Chinwalla A."/>
            <person name="Civetta A."/>
            <person name="Clifton S.W."/>
            <person name="Comeron J.M."/>
            <person name="Costello J.C."/>
            <person name="Coyne J.A."/>
            <person name="Daub J."/>
            <person name="David R.G."/>
            <person name="Delcher A.L."/>
            <person name="Delehaunty K."/>
            <person name="Do C.B."/>
            <person name="Ebling H."/>
            <person name="Edwards K."/>
            <person name="Eickbush T."/>
            <person name="Evans J.D."/>
            <person name="Filipski A."/>
            <person name="Findeiss S."/>
            <person name="Freyhult E."/>
            <person name="Fulton L."/>
            <person name="Fulton R."/>
            <person name="Garcia A.C."/>
            <person name="Gardiner A."/>
            <person name="Garfield D.A."/>
            <person name="Garvin B.E."/>
            <person name="Gibson G."/>
            <person name="Gilbert D."/>
            <person name="Gnerre S."/>
            <person name="Godfrey J."/>
            <person name="Good R."/>
            <person name="Gotea V."/>
            <person name="Gravely B."/>
            <person name="Greenberg A.J."/>
            <person name="Griffiths-Jones S."/>
            <person name="Gross S."/>
            <person name="Guigo R."/>
            <person name="Gustafson E.A."/>
            <person name="Haerty W."/>
            <person name="Hahn M.W."/>
            <person name="Halligan D.L."/>
            <person name="Halpern A.L."/>
            <person name="Halter G.M."/>
            <person name="Han M.V."/>
            <person name="Heger A."/>
            <person name="Hillier L."/>
            <person name="Hinrichs A.S."/>
            <person name="Holmes I."/>
            <person name="Hoskins R.A."/>
            <person name="Hubisz M.J."/>
            <person name="Hultmark D."/>
            <person name="Huntley M.A."/>
            <person name="Jaffe D.B."/>
            <person name="Jagadeeshan S."/>
            <person name="Jeck W.R."/>
            <person name="Johnson J."/>
            <person name="Jones C.D."/>
            <person name="Jordan W.C."/>
            <person name="Karpen G.H."/>
            <person name="Kataoka E."/>
            <person name="Keightley P.D."/>
            <person name="Kheradpour P."/>
            <person name="Kirkness E.F."/>
            <person name="Koerich L.B."/>
            <person name="Kristiansen K."/>
            <person name="Kudrna D."/>
            <person name="Kulathinal R.J."/>
            <person name="Kumar S."/>
            <person name="Kwok R."/>
            <person name="Lander E."/>
            <person name="Langley C.H."/>
            <person name="Lapoint R."/>
            <person name="Lazzaro B.P."/>
            <person name="Lee S.J."/>
            <person name="Levesque L."/>
            <person name="Li R."/>
            <person name="Lin C.F."/>
            <person name="Lin M.F."/>
            <person name="Lindblad-Toh K."/>
            <person name="Llopart A."/>
            <person name="Long M."/>
            <person name="Low L."/>
            <person name="Lozovsky E."/>
            <person name="Lu J."/>
            <person name="Luo M."/>
            <person name="Machado C.A."/>
            <person name="Makalowski W."/>
            <person name="Marzo M."/>
            <person name="Matsuda M."/>
            <person name="Matzkin L."/>
            <person name="McAllister B."/>
            <person name="McBride C.S."/>
            <person name="McKernan B."/>
            <person name="McKernan K."/>
            <person name="Mendez-Lago M."/>
            <person name="Minx P."/>
            <person name="Mollenhauer M.U."/>
            <person name="Montooth K."/>
            <person name="Mount S.M."/>
            <person name="Mu X."/>
            <person name="Myers E."/>
            <person name="Negre B."/>
            <person name="Newfeld S."/>
            <person name="Nielsen R."/>
            <person name="Noor M.A."/>
            <person name="O'Grady P."/>
            <person name="Pachter L."/>
            <person name="Papaceit M."/>
            <person name="Parisi M.J."/>
            <person name="Parisi M."/>
            <person name="Parts L."/>
            <person name="Pedersen J.S."/>
            <person name="Pesole G."/>
            <person name="Phillippy A.M."/>
            <person name="Ponting C.P."/>
            <person name="Pop M."/>
            <person name="Porcelli D."/>
            <person name="Powell J.R."/>
            <person name="Prohaska S."/>
            <person name="Pruitt K."/>
            <person name="Puig M."/>
            <person name="Quesneville H."/>
            <person name="Ram K.R."/>
            <person name="Rand D."/>
            <person name="Rasmussen M.D."/>
            <person name="Reed L.K."/>
            <person name="Reenan R."/>
            <person name="Reily A."/>
            <person name="Remington K.A."/>
            <person name="Rieger T.T."/>
            <person name="Ritchie M.G."/>
            <person name="Robin C."/>
            <person name="Rogers Y.H."/>
            <person name="Rohde C."/>
            <person name="Rozas J."/>
            <person name="Rubenfield M.J."/>
            <person name="Ruiz A."/>
            <person name="Russo S."/>
            <person name="Salzberg S.L."/>
            <person name="Sanchez-Gracia A."/>
            <person name="Saranga D.J."/>
            <person name="Sato H."/>
            <person name="Schaeffer S.W."/>
            <person name="Schatz M.C."/>
            <person name="Schlenke T."/>
            <person name="Schwartz R."/>
            <person name="Segarra C."/>
            <person name="Singh R.S."/>
            <person name="Sirot L."/>
            <person name="Sirota M."/>
            <person name="Sisneros N.B."/>
            <person name="Smith C.D."/>
            <person name="Smith T.F."/>
            <person name="Spieth J."/>
            <person name="Stage D.E."/>
            <person name="Stark A."/>
            <person name="Stephan W."/>
            <person name="Strausberg R.L."/>
            <person name="Strempel S."/>
            <person name="Sturgill D."/>
            <person name="Sutton G."/>
            <person name="Sutton G.G."/>
            <person name="Tao W."/>
            <person name="Teichmann S."/>
            <person name="Tobari Y.N."/>
            <person name="Tomimura Y."/>
            <person name="Tsolas J.M."/>
            <person name="Valente V.L."/>
            <person name="Venter E."/>
            <person name="Venter J.C."/>
            <person name="Vicario S."/>
            <person name="Vieira F.G."/>
            <person name="Vilella A.J."/>
            <person name="Villasante A."/>
            <person name="Walenz B."/>
            <person name="Wang J."/>
            <person name="Wasserman M."/>
            <person name="Watts T."/>
            <person name="Wilson D."/>
            <person name="Wilson R.K."/>
            <person name="Wing R.A."/>
            <person name="Wolfner M.F."/>
            <person name="Wong A."/>
            <person name="Wong G.K."/>
            <person name="Wu C.I."/>
            <person name="Wu G."/>
            <person name="Yamamoto D."/>
            <person name="Yang H.P."/>
            <person name="Yang S.P."/>
            <person name="Yorke J.A."/>
            <person name="Yoshida K."/>
            <person name="Zdobnov E."/>
            <person name="Zhang P."/>
            <person name="Zhang Y."/>
            <person name="Zimin A.V."/>
            <person name="Baldwin J."/>
            <person name="Abdouelleil A."/>
            <person name="Abdulkadir J."/>
            <person name="Abebe A."/>
            <person name="Abera B."/>
            <person name="Abreu J."/>
            <person name="Acer S.C."/>
            <person name="Aftuck L."/>
            <person name="Alexander A."/>
            <person name="An P."/>
            <person name="Anderson E."/>
            <person name="Anderson S."/>
            <person name="Arachi H."/>
            <person name="Azer M."/>
            <person name="Bachantsang P."/>
            <person name="Barry A."/>
            <person name="Bayul T."/>
            <person name="Berlin A."/>
            <person name="Bessette D."/>
            <person name="Bloom T."/>
            <person name="Blye J."/>
            <person name="Boguslavskiy L."/>
            <person name="Bonnet C."/>
            <person name="Boukhgalter B."/>
            <person name="Bourzgui I."/>
            <person name="Brown A."/>
            <person name="Cahill P."/>
            <person name="Channer S."/>
            <person name="Cheshatsang Y."/>
            <person name="Chuda L."/>
            <person name="Citroen M."/>
            <person name="Collymore A."/>
            <person name="Cooke P."/>
            <person name="Costello M."/>
            <person name="D'Aco K."/>
            <person name="Daza R."/>
            <person name="De Haan G."/>
            <person name="DeGray S."/>
            <person name="DeMaso C."/>
            <person name="Dhargay N."/>
            <person name="Dooley K."/>
            <person name="Dooley E."/>
            <person name="Doricent M."/>
            <person name="Dorje P."/>
            <person name="Dorjee K."/>
            <person name="Dupes A."/>
            <person name="Elong R."/>
            <person name="Falk J."/>
            <person name="Farina A."/>
            <person name="Faro S."/>
            <person name="Ferguson D."/>
            <person name="Fisher S."/>
            <person name="Foley C.D."/>
            <person name="Franke A."/>
            <person name="Friedrich D."/>
            <person name="Gadbois L."/>
            <person name="Gearin G."/>
            <person name="Gearin C.R."/>
            <person name="Giannoukos G."/>
            <person name="Goode T."/>
            <person name="Graham J."/>
            <person name="Grandbois E."/>
            <person name="Grewal S."/>
            <person name="Gyaltsen K."/>
            <person name="Hafez N."/>
            <person name="Hagos B."/>
            <person name="Hall J."/>
            <person name="Henson C."/>
            <person name="Hollinger A."/>
            <person name="Honan T."/>
            <person name="Huard M.D."/>
            <person name="Hughes L."/>
            <person name="Hurhula B."/>
            <person name="Husby M.E."/>
            <person name="Kamat A."/>
            <person name="Kanga B."/>
            <person name="Kashin S."/>
            <person name="Khazanovich D."/>
            <person name="Kisner P."/>
            <person name="Lance K."/>
            <person name="Lara M."/>
            <person name="Lee W."/>
            <person name="Lennon N."/>
            <person name="Letendre F."/>
            <person name="LeVine R."/>
            <person name="Lipovsky A."/>
            <person name="Liu X."/>
            <person name="Liu J."/>
            <person name="Liu S."/>
            <person name="Lokyitsang T."/>
            <person name="Lokyitsang Y."/>
            <person name="Lubonja R."/>
            <person name="Lui A."/>
            <person name="MacDonald P."/>
            <person name="Magnisalis V."/>
            <person name="Maru K."/>
            <person name="Matthews C."/>
            <person name="McCusker W."/>
            <person name="McDonough S."/>
            <person name="Mehta T."/>
            <person name="Meldrim J."/>
            <person name="Meneus L."/>
            <person name="Mihai O."/>
            <person name="Mihalev A."/>
            <person name="Mihova T."/>
            <person name="Mittelman R."/>
            <person name="Mlenga V."/>
            <person name="Montmayeur A."/>
            <person name="Mulrain L."/>
            <person name="Navidi A."/>
            <person name="Naylor J."/>
            <person name="Negash T."/>
            <person name="Nguyen T."/>
            <person name="Nguyen N."/>
            <person name="Nicol R."/>
            <person name="Norbu C."/>
            <person name="Norbu N."/>
            <person name="Novod N."/>
            <person name="O'Neill B."/>
            <person name="Osman S."/>
            <person name="Markiewicz E."/>
            <person name="Oyono O.L."/>
            <person name="Patti C."/>
            <person name="Phunkhang P."/>
            <person name="Pierre F."/>
            <person name="Priest M."/>
            <person name="Raghuraman S."/>
            <person name="Rege F."/>
            <person name="Reyes R."/>
            <person name="Rise C."/>
            <person name="Rogov P."/>
            <person name="Ross K."/>
            <person name="Ryan E."/>
            <person name="Settipalli S."/>
            <person name="Shea T."/>
            <person name="Sherpa N."/>
            <person name="Shi L."/>
            <person name="Shih D."/>
            <person name="Sparrow T."/>
            <person name="Spaulding J."/>
            <person name="Stalker J."/>
            <person name="Stange-Thomann N."/>
            <person name="Stavropoulos S."/>
            <person name="Stone C."/>
            <person name="Strader C."/>
            <person name="Tesfaye S."/>
            <person name="Thomson T."/>
            <person name="Thoulutsang Y."/>
            <person name="Thoulutsang D."/>
            <person name="Topham K."/>
            <person name="Topping I."/>
            <person name="Tsamla T."/>
            <person name="Vassiliev H."/>
            <person name="Vo A."/>
            <person name="Wangchuk T."/>
            <person name="Wangdi T."/>
            <person name="Weiand M."/>
            <person name="Wilkinson J."/>
            <person name="Wilson A."/>
            <person name="Yadav S."/>
            <person name="Young G."/>
            <person name="Yu Q."/>
            <person name="Zembek L."/>
            <person name="Zhong D."/>
            <person name="Zimmer A."/>
            <person name="Zwirko Z."/>
            <person name="Jaffe D.B."/>
            <person name="Alvarez P."/>
            <person name="Brockman W."/>
            <person name="Butler J."/>
            <person name="Chin C."/>
            <person name="Gnerre S."/>
            <person name="Grabherr M."/>
            <person name="Kleber M."/>
            <person name="Mauceli E."/>
            <person name="MacCallum I."/>
        </authorList>
    </citation>
    <scope>NUCLEOTIDE SEQUENCE [LARGE SCALE GENOMIC DNA]</scope>
    <source>
        <strain evidence="5">white501</strain>
    </source>
</reference>
<dbReference type="Pfam" id="PF04969">
    <property type="entry name" value="CS"/>
    <property type="match status" value="1"/>
</dbReference>
<dbReference type="HOGENOM" id="CLU_078883_0_1_1"/>
<dbReference type="GO" id="GO:0051087">
    <property type="term" value="F:protein-folding chaperone binding"/>
    <property type="evidence" value="ECO:0007669"/>
    <property type="project" value="TreeGrafter"/>
</dbReference>
<feature type="compositionally biased region" description="Basic and acidic residues" evidence="2">
    <location>
        <begin position="186"/>
        <end position="195"/>
    </location>
</feature>
<dbReference type="GO" id="GO:0005783">
    <property type="term" value="C:endoplasmic reticulum"/>
    <property type="evidence" value="ECO:0007669"/>
    <property type="project" value="EnsemblMetazoa"/>
</dbReference>
<dbReference type="FunFam" id="2.60.40.790:FF:000090">
    <property type="entry name" value="uncharacterized protein CG16817"/>
    <property type="match status" value="1"/>
</dbReference>
<dbReference type="GO" id="GO:0051131">
    <property type="term" value="P:chaperone-mediated protein complex assembly"/>
    <property type="evidence" value="ECO:0007669"/>
    <property type="project" value="TreeGrafter"/>
</dbReference>
<protein>
    <submittedName>
        <fullName evidence="4">GD18637</fullName>
    </submittedName>
</protein>
<dbReference type="GO" id="GO:0031965">
    <property type="term" value="C:nuclear membrane"/>
    <property type="evidence" value="ECO:0007669"/>
    <property type="project" value="EnsemblMetazoa"/>
</dbReference>
<dbReference type="Gene3D" id="2.60.40.790">
    <property type="match status" value="1"/>
</dbReference>